<organism evidence="2 3">
    <name type="scientific">Panicum miliaceum</name>
    <name type="common">Proso millet</name>
    <name type="synonym">Broomcorn millet</name>
    <dbReference type="NCBI Taxonomy" id="4540"/>
    <lineage>
        <taxon>Eukaryota</taxon>
        <taxon>Viridiplantae</taxon>
        <taxon>Streptophyta</taxon>
        <taxon>Embryophyta</taxon>
        <taxon>Tracheophyta</taxon>
        <taxon>Spermatophyta</taxon>
        <taxon>Magnoliopsida</taxon>
        <taxon>Liliopsida</taxon>
        <taxon>Poales</taxon>
        <taxon>Poaceae</taxon>
        <taxon>PACMAD clade</taxon>
        <taxon>Panicoideae</taxon>
        <taxon>Panicodae</taxon>
        <taxon>Paniceae</taxon>
        <taxon>Panicinae</taxon>
        <taxon>Panicum</taxon>
        <taxon>Panicum sect. Panicum</taxon>
    </lineage>
</organism>
<dbReference type="Proteomes" id="UP000275267">
    <property type="component" value="Unassembled WGS sequence"/>
</dbReference>
<feature type="region of interest" description="Disordered" evidence="1">
    <location>
        <begin position="1"/>
        <end position="34"/>
    </location>
</feature>
<feature type="compositionally biased region" description="Low complexity" evidence="1">
    <location>
        <begin position="265"/>
        <end position="276"/>
    </location>
</feature>
<dbReference type="OrthoDB" id="695719at2759"/>
<keyword evidence="3" id="KW-1185">Reference proteome</keyword>
<dbReference type="AlphaFoldDB" id="A0A3L6TAD7"/>
<gene>
    <name evidence="2" type="ORF">C2845_PM03G24290</name>
</gene>
<sequence length="395" mass="43836">MQAAQEPNQQAEDWPNWPQGNQAQDLGEQPANDPPVAIHMQGQDWNLNLNLNEIPDDVMEVEVEVQEIEEFVNPDQPVAQHEGQHSFTVSEDFGSVSSVSSIQQLPEQPEQEVHQDVVLALPAFQPPNPLGVMQNNFNVGMVQIVNSHLADPVLETFRTFGQSPPHFSSQAVRYWANYFKDGGPLLPAVEIPNAWSDFFTAILMSPPHFEWAKQLLQSQAWNIIQFSTRDKGSILFSLPKSCPNKKLLICQSSESNEALSSNRITPTSTPEPTPTQDQEEEPLLKASDLRRSSRIKNLNKGFKGKMCTDRNCLACSASPPTLSPTLIKNLGVTFAKMAPEEVSDAVLQAKQKTKQPSQKKQTVSTSTSSRLSSKKSNKADGRNNDDVTPRKNSKN</sequence>
<name>A0A3L6TAD7_PANMI</name>
<evidence type="ECO:0000313" key="3">
    <source>
        <dbReference type="Proteomes" id="UP000275267"/>
    </source>
</evidence>
<reference evidence="3" key="1">
    <citation type="journal article" date="2019" name="Nat. Commun.">
        <title>The genome of broomcorn millet.</title>
        <authorList>
            <person name="Zou C."/>
            <person name="Miki D."/>
            <person name="Li D."/>
            <person name="Tang Q."/>
            <person name="Xiao L."/>
            <person name="Rajput S."/>
            <person name="Deng P."/>
            <person name="Jia W."/>
            <person name="Huang R."/>
            <person name="Zhang M."/>
            <person name="Sun Y."/>
            <person name="Hu J."/>
            <person name="Fu X."/>
            <person name="Schnable P.S."/>
            <person name="Li F."/>
            <person name="Zhang H."/>
            <person name="Feng B."/>
            <person name="Zhu X."/>
            <person name="Liu R."/>
            <person name="Schnable J.C."/>
            <person name="Zhu J.-K."/>
            <person name="Zhang H."/>
        </authorList>
    </citation>
    <scope>NUCLEOTIDE SEQUENCE [LARGE SCALE GENOMIC DNA]</scope>
</reference>
<dbReference type="PANTHER" id="PTHR33075:SF9">
    <property type="entry name" value="DUF4283 DOMAIN-CONTAINING PROTEIN"/>
    <property type="match status" value="1"/>
</dbReference>
<protein>
    <submittedName>
        <fullName evidence="2">Uncharacterized protein</fullName>
    </submittedName>
</protein>
<feature type="region of interest" description="Disordered" evidence="1">
    <location>
        <begin position="347"/>
        <end position="395"/>
    </location>
</feature>
<feature type="compositionally biased region" description="Basic and acidic residues" evidence="1">
    <location>
        <begin position="377"/>
        <end position="389"/>
    </location>
</feature>
<dbReference type="EMBL" id="PQIB02000002">
    <property type="protein sequence ID" value="RLN34263.1"/>
    <property type="molecule type" value="Genomic_DNA"/>
</dbReference>
<evidence type="ECO:0000313" key="2">
    <source>
        <dbReference type="EMBL" id="RLN34263.1"/>
    </source>
</evidence>
<feature type="compositionally biased region" description="Polar residues" evidence="1">
    <location>
        <begin position="1"/>
        <end position="11"/>
    </location>
</feature>
<evidence type="ECO:0000256" key="1">
    <source>
        <dbReference type="SAM" id="MobiDB-lite"/>
    </source>
</evidence>
<proteinExistence type="predicted"/>
<feature type="compositionally biased region" description="Low complexity" evidence="1">
    <location>
        <begin position="348"/>
        <end position="371"/>
    </location>
</feature>
<comment type="caution">
    <text evidence="2">The sequence shown here is derived from an EMBL/GenBank/DDBJ whole genome shotgun (WGS) entry which is preliminary data.</text>
</comment>
<dbReference type="PANTHER" id="PTHR33075">
    <property type="entry name" value="OS02G0499800 PROTEIN"/>
    <property type="match status" value="1"/>
</dbReference>
<accession>A0A3L6TAD7</accession>
<feature type="region of interest" description="Disordered" evidence="1">
    <location>
        <begin position="258"/>
        <end position="290"/>
    </location>
</feature>